<accession>A0ABT6XZE5</accession>
<evidence type="ECO:0000256" key="7">
    <source>
        <dbReference type="ARBA" id="ARBA00022741"/>
    </source>
</evidence>
<keyword evidence="12 13" id="KW-0472">Membrane</keyword>
<evidence type="ECO:0000256" key="13">
    <source>
        <dbReference type="SAM" id="Phobius"/>
    </source>
</evidence>
<dbReference type="Pfam" id="PF02518">
    <property type="entry name" value="HATPase_c"/>
    <property type="match status" value="1"/>
</dbReference>
<organism evidence="15 16">
    <name type="scientific">Alicyclobacillus sendaiensis PA2</name>
    <dbReference type="NCBI Taxonomy" id="3029425"/>
    <lineage>
        <taxon>Bacteria</taxon>
        <taxon>Bacillati</taxon>
        <taxon>Bacillota</taxon>
        <taxon>Bacilli</taxon>
        <taxon>Bacillales</taxon>
        <taxon>Alicyclobacillaceae</taxon>
        <taxon>Alicyclobacillus</taxon>
    </lineage>
</organism>
<dbReference type="Proteomes" id="UP001529245">
    <property type="component" value="Unassembled WGS sequence"/>
</dbReference>
<sequence length="491" mass="54618">MRWGKRALRRSIEGTLLIWSTVWCAVVLFLFTAVFMVSYEATSLVGQKRIMELEMATLLGQGADRLAEEAVTTTWDRYAAATDSVIRLTDAQGDVLFQIMGPVFTAAVVDDIAARVPMPAQGPNFTKPHWSNPYAWRDATGYHRVLALTEGVRFENGSYGQLSIFALLDPIRQAGLHMLEVFLVLDAAVIALFAVGMRVLIERGFRPLARLMGGIQQVEWRKAGRLTFPDLPPELMQLQESVNQMLDRIDVAMDEQRRFVADASHELRTPLAIIAGHANLLRRWGKDNPHVWEPAVRNIVLEVGRLQRLVDELLALSNLDQVDELPVGGGIGQEEMDELFARLRDDVLVLRPDLEIEVSVHLTRGGRVAIQPDRLRQVLVGLVDNAMRHTPEGGWIRLMAREEATTARISVSDNGEGIPEDVLPHVFERFYRGEAARREGQGAGLGLAISKQVIERYGGQIYVRSAIGKGTTVVMVLPLVGQERALGGRDT</sequence>
<dbReference type="InterPro" id="IPR003661">
    <property type="entry name" value="HisK_dim/P_dom"/>
</dbReference>
<feature type="transmembrane region" description="Helical" evidence="13">
    <location>
        <begin position="181"/>
        <end position="201"/>
    </location>
</feature>
<dbReference type="SMART" id="SM00388">
    <property type="entry name" value="HisKA"/>
    <property type="match status" value="1"/>
</dbReference>
<reference evidence="15 16" key="1">
    <citation type="submission" date="2023-04" db="EMBL/GenBank/DDBJ databases">
        <title>A. sendaiensis sub sp. chiapanensis a novel subspecie with specific adaptation in bacterial cell wall isolated from an active volcano.</title>
        <authorList>
            <person name="Alvarez Gutierrez P.E."/>
            <person name="Ortiz Cortes L.Y."/>
        </authorList>
    </citation>
    <scope>NUCLEOTIDE SEQUENCE [LARGE SCALE GENOMIC DNA]</scope>
    <source>
        <strain evidence="15 16">PA2</strain>
    </source>
</reference>
<dbReference type="PRINTS" id="PR00344">
    <property type="entry name" value="BCTRLSENSOR"/>
</dbReference>
<keyword evidence="4" id="KW-0597">Phosphoprotein</keyword>
<evidence type="ECO:0000313" key="15">
    <source>
        <dbReference type="EMBL" id="MDI9260355.1"/>
    </source>
</evidence>
<keyword evidence="16" id="KW-1185">Reference proteome</keyword>
<dbReference type="GO" id="GO:0016301">
    <property type="term" value="F:kinase activity"/>
    <property type="evidence" value="ECO:0007669"/>
    <property type="project" value="UniProtKB-KW"/>
</dbReference>
<dbReference type="InterPro" id="IPR004358">
    <property type="entry name" value="Sig_transdc_His_kin-like_C"/>
</dbReference>
<evidence type="ECO:0000256" key="2">
    <source>
        <dbReference type="ARBA" id="ARBA00004370"/>
    </source>
</evidence>
<evidence type="ECO:0000256" key="1">
    <source>
        <dbReference type="ARBA" id="ARBA00000085"/>
    </source>
</evidence>
<dbReference type="EMBL" id="JASGCB010000013">
    <property type="protein sequence ID" value="MDI9260355.1"/>
    <property type="molecule type" value="Genomic_DNA"/>
</dbReference>
<name>A0ABT6XZE5_ALISE</name>
<evidence type="ECO:0000256" key="6">
    <source>
        <dbReference type="ARBA" id="ARBA00022692"/>
    </source>
</evidence>
<dbReference type="RefSeq" id="WP_283203834.1">
    <property type="nucleotide sequence ID" value="NZ_JASGCB010000013.1"/>
</dbReference>
<comment type="subcellular location">
    <subcellularLocation>
        <location evidence="2">Membrane</location>
    </subcellularLocation>
</comment>
<keyword evidence="11" id="KW-0902">Two-component regulatory system</keyword>
<dbReference type="InterPro" id="IPR036097">
    <property type="entry name" value="HisK_dim/P_sf"/>
</dbReference>
<dbReference type="InterPro" id="IPR003594">
    <property type="entry name" value="HATPase_dom"/>
</dbReference>
<dbReference type="SMART" id="SM00387">
    <property type="entry name" value="HATPase_c"/>
    <property type="match status" value="1"/>
</dbReference>
<evidence type="ECO:0000256" key="3">
    <source>
        <dbReference type="ARBA" id="ARBA00012438"/>
    </source>
</evidence>
<protein>
    <recommendedName>
        <fullName evidence="3">histidine kinase</fullName>
        <ecNumber evidence="3">2.7.13.3</ecNumber>
    </recommendedName>
</protein>
<dbReference type="InterPro" id="IPR005467">
    <property type="entry name" value="His_kinase_dom"/>
</dbReference>
<dbReference type="SUPFAM" id="SSF47384">
    <property type="entry name" value="Homodimeric domain of signal transducing histidine kinase"/>
    <property type="match status" value="1"/>
</dbReference>
<keyword evidence="7" id="KW-0547">Nucleotide-binding</keyword>
<keyword evidence="9" id="KW-0067">ATP-binding</keyword>
<dbReference type="Gene3D" id="3.30.565.10">
    <property type="entry name" value="Histidine kinase-like ATPase, C-terminal domain"/>
    <property type="match status" value="1"/>
</dbReference>
<evidence type="ECO:0000256" key="11">
    <source>
        <dbReference type="ARBA" id="ARBA00023012"/>
    </source>
</evidence>
<keyword evidence="5" id="KW-0808">Transferase</keyword>
<dbReference type="PANTHER" id="PTHR45436">
    <property type="entry name" value="SENSOR HISTIDINE KINASE YKOH"/>
    <property type="match status" value="1"/>
</dbReference>
<dbReference type="PROSITE" id="PS50109">
    <property type="entry name" value="HIS_KIN"/>
    <property type="match status" value="1"/>
</dbReference>
<evidence type="ECO:0000256" key="12">
    <source>
        <dbReference type="ARBA" id="ARBA00023136"/>
    </source>
</evidence>
<dbReference type="Gene3D" id="1.10.287.130">
    <property type="match status" value="1"/>
</dbReference>
<dbReference type="EC" id="2.7.13.3" evidence="3"/>
<evidence type="ECO:0000256" key="5">
    <source>
        <dbReference type="ARBA" id="ARBA00022679"/>
    </source>
</evidence>
<evidence type="ECO:0000259" key="14">
    <source>
        <dbReference type="PROSITE" id="PS50109"/>
    </source>
</evidence>
<evidence type="ECO:0000256" key="9">
    <source>
        <dbReference type="ARBA" id="ARBA00022840"/>
    </source>
</evidence>
<evidence type="ECO:0000256" key="4">
    <source>
        <dbReference type="ARBA" id="ARBA00022553"/>
    </source>
</evidence>
<proteinExistence type="predicted"/>
<keyword evidence="10 13" id="KW-1133">Transmembrane helix</keyword>
<dbReference type="InterPro" id="IPR036890">
    <property type="entry name" value="HATPase_C_sf"/>
</dbReference>
<dbReference type="InterPro" id="IPR050428">
    <property type="entry name" value="TCS_sensor_his_kinase"/>
</dbReference>
<evidence type="ECO:0000256" key="10">
    <source>
        <dbReference type="ARBA" id="ARBA00022989"/>
    </source>
</evidence>
<dbReference type="PANTHER" id="PTHR45436:SF5">
    <property type="entry name" value="SENSOR HISTIDINE KINASE TRCS"/>
    <property type="match status" value="1"/>
</dbReference>
<dbReference type="CDD" id="cd00075">
    <property type="entry name" value="HATPase"/>
    <property type="match status" value="1"/>
</dbReference>
<feature type="domain" description="Histidine kinase" evidence="14">
    <location>
        <begin position="262"/>
        <end position="481"/>
    </location>
</feature>
<comment type="catalytic activity">
    <reaction evidence="1">
        <text>ATP + protein L-histidine = ADP + protein N-phospho-L-histidine.</text>
        <dbReference type="EC" id="2.7.13.3"/>
    </reaction>
</comment>
<dbReference type="Pfam" id="PF00512">
    <property type="entry name" value="HisKA"/>
    <property type="match status" value="1"/>
</dbReference>
<evidence type="ECO:0000256" key="8">
    <source>
        <dbReference type="ARBA" id="ARBA00022777"/>
    </source>
</evidence>
<dbReference type="SUPFAM" id="SSF55874">
    <property type="entry name" value="ATPase domain of HSP90 chaperone/DNA topoisomerase II/histidine kinase"/>
    <property type="match status" value="1"/>
</dbReference>
<feature type="transmembrane region" description="Helical" evidence="13">
    <location>
        <begin position="16"/>
        <end position="39"/>
    </location>
</feature>
<gene>
    <name evidence="15" type="ORF">QID03_09145</name>
</gene>
<keyword evidence="8 15" id="KW-0418">Kinase</keyword>
<comment type="caution">
    <text evidence="15">The sequence shown here is derived from an EMBL/GenBank/DDBJ whole genome shotgun (WGS) entry which is preliminary data.</text>
</comment>
<evidence type="ECO:0000313" key="16">
    <source>
        <dbReference type="Proteomes" id="UP001529245"/>
    </source>
</evidence>
<dbReference type="CDD" id="cd00082">
    <property type="entry name" value="HisKA"/>
    <property type="match status" value="1"/>
</dbReference>
<keyword evidence="6 13" id="KW-0812">Transmembrane</keyword>